<dbReference type="Gene3D" id="3.30.470.20">
    <property type="entry name" value="ATP-grasp fold, B domain"/>
    <property type="match status" value="1"/>
</dbReference>
<comment type="caution">
    <text evidence="4">The sequence shown here is derived from an EMBL/GenBank/DDBJ whole genome shotgun (WGS) entry which is preliminary data.</text>
</comment>
<evidence type="ECO:0000256" key="2">
    <source>
        <dbReference type="SAM" id="MobiDB-lite"/>
    </source>
</evidence>
<dbReference type="PROSITE" id="PS50975">
    <property type="entry name" value="ATP_GRASP"/>
    <property type="match status" value="1"/>
</dbReference>
<dbReference type="GO" id="GO:0046872">
    <property type="term" value="F:metal ion binding"/>
    <property type="evidence" value="ECO:0007669"/>
    <property type="project" value="InterPro"/>
</dbReference>
<name>A0A814ZDY4_9BILA</name>
<dbReference type="PROSITE" id="PS51221">
    <property type="entry name" value="TTL"/>
    <property type="match status" value="1"/>
</dbReference>
<dbReference type="GO" id="GO:0005524">
    <property type="term" value="F:ATP binding"/>
    <property type="evidence" value="ECO:0007669"/>
    <property type="project" value="UniProtKB-UniRule"/>
</dbReference>
<dbReference type="AlphaFoldDB" id="A0A814ZDY4"/>
<evidence type="ECO:0000313" key="5">
    <source>
        <dbReference type="Proteomes" id="UP000663882"/>
    </source>
</evidence>
<keyword evidence="1" id="KW-0067">ATP-binding</keyword>
<reference evidence="4" key="1">
    <citation type="submission" date="2021-02" db="EMBL/GenBank/DDBJ databases">
        <authorList>
            <person name="Nowell W R."/>
        </authorList>
    </citation>
    <scope>NUCLEOTIDE SEQUENCE</scope>
</reference>
<dbReference type="Proteomes" id="UP000663882">
    <property type="component" value="Unassembled WGS sequence"/>
</dbReference>
<dbReference type="InterPro" id="IPR004344">
    <property type="entry name" value="TTL/TTLL_fam"/>
</dbReference>
<dbReference type="EMBL" id="CAJNOO010002170">
    <property type="protein sequence ID" value="CAF1242523.1"/>
    <property type="molecule type" value="Genomic_DNA"/>
</dbReference>
<feature type="domain" description="ATP-grasp" evidence="3">
    <location>
        <begin position="178"/>
        <end position="441"/>
    </location>
</feature>
<feature type="region of interest" description="Disordered" evidence="2">
    <location>
        <begin position="514"/>
        <end position="541"/>
    </location>
</feature>
<evidence type="ECO:0000256" key="1">
    <source>
        <dbReference type="PROSITE-ProRule" id="PRU00409"/>
    </source>
</evidence>
<evidence type="ECO:0000313" key="4">
    <source>
        <dbReference type="EMBL" id="CAF1242523.1"/>
    </source>
</evidence>
<dbReference type="PANTHER" id="PTHR46810">
    <property type="entry name" value="INACTIVE POLYGLYCYLASE TTLL10"/>
    <property type="match status" value="1"/>
</dbReference>
<dbReference type="InterPro" id="IPR027752">
    <property type="entry name" value="TTLL10"/>
</dbReference>
<dbReference type="Pfam" id="PF03133">
    <property type="entry name" value="TTL"/>
    <property type="match status" value="1"/>
</dbReference>
<sequence>MFEEFVDKLNKNPPQFNLKYYSARDLVIRYRRKTLILFKLILLQKKMDEDKSSTIKNDRSNLETVERQIINNLKKSEIHKENSLYQESILKCYIGYGNNANLIENILRSIGYERQYEKSDDFNIKWVQSIQSINWNLFKDDQQMVNHIQGENHFTTKSELCQSLQTYEKMTISMIKRPSHFLSLNQYLPDTFKLDDKNDRDIFLNIHKPGDVWICKPSGLNQGKGIYLVRNIDELKDKFSQIDALDKKKQISIKPMKRIIQRYIINPLLIHGKKFDIRCYMLISTVKPLIVLYHSGYIRLSIFDFDYNDDNLLTHLTNQYMQKKDPKYNDIKEETAWTMEQFNDYINKNVASTKNLEQDWVLYVLPKMIQRIMLNVIESIRTRLKRRLGCFGLYGYDLMIDQDMKVWLIEINVNPALTTNTNTLIQAIPPIIKESILLSIECFEKIRHGQKIFPLKSLKGFKCIYNELERKGPLVYIEQKRPISSLPNTRKDHISTVNHLLSRSNNLNSNKILQKQNDQQRSSLEKPLSSYKIRQREERPNSTYYNDRLSTSFKINNSSTFYKDPMMIKYQTIQRCRTNFEILKPATVIAEEWNNLNDIQKNRLSIGGSKSLGYSTVASSIYNHYNSIINGRQTALLHITTIDTFFTQRDKIALSKSSKTTNRIRTQINKSRKLNINRPHSASIIKDFNSFEYNHLFNQTDVTPALTKSALIYQLLSSRFQANLARSISANKNQSVNKQFIYSSSSL</sequence>
<dbReference type="GO" id="GO:0070737">
    <property type="term" value="F:protein-glycine ligase activity, elongating"/>
    <property type="evidence" value="ECO:0007669"/>
    <property type="project" value="TreeGrafter"/>
</dbReference>
<keyword evidence="1" id="KW-0547">Nucleotide-binding</keyword>
<protein>
    <recommendedName>
        <fullName evidence="3">ATP-grasp domain-containing protein</fullName>
    </recommendedName>
</protein>
<proteinExistence type="predicted"/>
<evidence type="ECO:0000259" key="3">
    <source>
        <dbReference type="PROSITE" id="PS50975"/>
    </source>
</evidence>
<accession>A0A814ZDY4</accession>
<dbReference type="OrthoDB" id="202825at2759"/>
<dbReference type="SUPFAM" id="SSF56059">
    <property type="entry name" value="Glutathione synthetase ATP-binding domain-like"/>
    <property type="match status" value="1"/>
</dbReference>
<organism evidence="4 5">
    <name type="scientific">Rotaria sordida</name>
    <dbReference type="NCBI Taxonomy" id="392033"/>
    <lineage>
        <taxon>Eukaryota</taxon>
        <taxon>Metazoa</taxon>
        <taxon>Spiralia</taxon>
        <taxon>Gnathifera</taxon>
        <taxon>Rotifera</taxon>
        <taxon>Eurotatoria</taxon>
        <taxon>Bdelloidea</taxon>
        <taxon>Philodinida</taxon>
        <taxon>Philodinidae</taxon>
        <taxon>Rotaria</taxon>
    </lineage>
</organism>
<dbReference type="InterPro" id="IPR011761">
    <property type="entry name" value="ATP-grasp"/>
</dbReference>
<gene>
    <name evidence="4" type="ORF">RFH988_LOCUS26743</name>
</gene>
<dbReference type="PANTHER" id="PTHR46810:SF1">
    <property type="entry name" value="INACTIVE POLYGLYCYLASE TTLL10"/>
    <property type="match status" value="1"/>
</dbReference>